<evidence type="ECO:0000313" key="2">
    <source>
        <dbReference type="Proteomes" id="UP000199701"/>
    </source>
</evidence>
<dbReference type="AlphaFoldDB" id="A0A1I0NEP7"/>
<protein>
    <submittedName>
        <fullName evidence="1">DNA sulfur modification protein DndB</fullName>
    </submittedName>
</protein>
<dbReference type="EMBL" id="FOJI01000003">
    <property type="protein sequence ID" value="SEV99701.1"/>
    <property type="molecule type" value="Genomic_DNA"/>
</dbReference>
<dbReference type="InterPro" id="IPR017642">
    <property type="entry name" value="DNA_S_mod_DndB"/>
</dbReference>
<dbReference type="CDD" id="cd16414">
    <property type="entry name" value="dndB_like"/>
    <property type="match status" value="1"/>
</dbReference>
<dbReference type="NCBIfam" id="TIGR03187">
    <property type="entry name" value="DGQHR"/>
    <property type="match status" value="1"/>
</dbReference>
<sequence>MGLTLLAQKCKMGNTEYYLTKIKASTLIQNVGYASEMPNWPDMSIDERMQREIKGERVASDIVPYIINDPNWFFGALIVDIYSGWENVKYQPIKEVVDVKLAAYDDTLNEAGFLTLPDNKVLIALDGQHRLASLNMAIRGRNGVPGSVKLSETILNELEAHPEFADADISVIFVEHKNDNNKIRKIFNKVNRYAKQTSKSDNIITSEDDVIAVVSRKMFNGENAPLKKINNVEIVNWTSNTIPLRSKQLTTLSALYTITEAILSHYDITAKSASSDENISEAEGIMKNFWNLSMEGITVFKDYISYVKNGKPLENLRKADLLLKPVTHMAYAQAVYTILEMGFEYEDVIEKFNRIDWSYDNPVWINVLITNSASRNMITGGQAIRNAGKIIAYMIIGESYSKKEKEELLNILRDAADDNTVELPQIIK</sequence>
<evidence type="ECO:0000313" key="1">
    <source>
        <dbReference type="EMBL" id="SEV99701.1"/>
    </source>
</evidence>
<keyword evidence="2" id="KW-1185">Reference proteome</keyword>
<dbReference type="RefSeq" id="WP_170841297.1">
    <property type="nucleotide sequence ID" value="NZ_FOJI01000003.1"/>
</dbReference>
<dbReference type="Proteomes" id="UP000199701">
    <property type="component" value="Unassembled WGS sequence"/>
</dbReference>
<proteinExistence type="predicted"/>
<gene>
    <name evidence="1" type="ORF">SAMN05421659_10342</name>
</gene>
<dbReference type="Pfam" id="PF14072">
    <property type="entry name" value="DndB"/>
    <property type="match status" value="1"/>
</dbReference>
<organism evidence="1 2">
    <name type="scientific">[Clostridium] fimetarium</name>
    <dbReference type="NCBI Taxonomy" id="99656"/>
    <lineage>
        <taxon>Bacteria</taxon>
        <taxon>Bacillati</taxon>
        <taxon>Bacillota</taxon>
        <taxon>Clostridia</taxon>
        <taxon>Lachnospirales</taxon>
        <taxon>Lachnospiraceae</taxon>
    </lineage>
</organism>
<reference evidence="1 2" key="1">
    <citation type="submission" date="2016-10" db="EMBL/GenBank/DDBJ databases">
        <authorList>
            <person name="de Groot N.N."/>
        </authorList>
    </citation>
    <scope>NUCLEOTIDE SEQUENCE [LARGE SCALE GENOMIC DNA]</scope>
    <source>
        <strain evidence="1 2">DSM 9179</strain>
    </source>
</reference>
<dbReference type="InterPro" id="IPR017601">
    <property type="entry name" value="DGQHR-contain_dom"/>
</dbReference>
<name>A0A1I0NEP7_9FIRM</name>
<dbReference type="STRING" id="99656.SAMN05421659_10342"/>
<accession>A0A1I0NEP7</accession>